<evidence type="ECO:0000313" key="2">
    <source>
        <dbReference type="EMBL" id="MBB5153694.1"/>
    </source>
</evidence>
<feature type="region of interest" description="Disordered" evidence="1">
    <location>
        <begin position="1"/>
        <end position="66"/>
    </location>
</feature>
<keyword evidence="3" id="KW-1185">Reference proteome</keyword>
<organism evidence="2 3">
    <name type="scientific">Saccharopolyspora phatthalungensis</name>
    <dbReference type="NCBI Taxonomy" id="664693"/>
    <lineage>
        <taxon>Bacteria</taxon>
        <taxon>Bacillati</taxon>
        <taxon>Actinomycetota</taxon>
        <taxon>Actinomycetes</taxon>
        <taxon>Pseudonocardiales</taxon>
        <taxon>Pseudonocardiaceae</taxon>
        <taxon>Saccharopolyspora</taxon>
    </lineage>
</organism>
<feature type="compositionally biased region" description="Acidic residues" evidence="1">
    <location>
        <begin position="103"/>
        <end position="114"/>
    </location>
</feature>
<name>A0A840Q056_9PSEU</name>
<evidence type="ECO:0000256" key="1">
    <source>
        <dbReference type="SAM" id="MobiDB-lite"/>
    </source>
</evidence>
<gene>
    <name evidence="2" type="ORF">BJ970_001228</name>
</gene>
<feature type="compositionally biased region" description="Basic and acidic residues" evidence="1">
    <location>
        <begin position="52"/>
        <end position="63"/>
    </location>
</feature>
<dbReference type="EMBL" id="JACHIW010000001">
    <property type="protein sequence ID" value="MBB5153694.1"/>
    <property type="molecule type" value="Genomic_DNA"/>
</dbReference>
<feature type="compositionally biased region" description="Basic and acidic residues" evidence="1">
    <location>
        <begin position="7"/>
        <end position="22"/>
    </location>
</feature>
<sequence>MYPHSHTPNEPDDHTPSGDDHTGSIIPAPRSAPDDNIKGAPDIDPDQPIWRYDQKRTHGDHRGFTGHITHVRGAEGERLRGEFADVIGDLLRWAQSQQQPESSDVDDPEEGTAA</sequence>
<reference evidence="2 3" key="1">
    <citation type="submission" date="2020-08" db="EMBL/GenBank/DDBJ databases">
        <title>Sequencing the genomes of 1000 actinobacteria strains.</title>
        <authorList>
            <person name="Klenk H.-P."/>
        </authorList>
    </citation>
    <scope>NUCLEOTIDE SEQUENCE [LARGE SCALE GENOMIC DNA]</scope>
    <source>
        <strain evidence="2 3">DSM 45584</strain>
    </source>
</reference>
<evidence type="ECO:0000313" key="3">
    <source>
        <dbReference type="Proteomes" id="UP000584374"/>
    </source>
</evidence>
<dbReference type="RefSeq" id="WP_184724839.1">
    <property type="nucleotide sequence ID" value="NZ_JACHIW010000001.1"/>
</dbReference>
<protein>
    <submittedName>
        <fullName evidence="2">Uncharacterized protein</fullName>
    </submittedName>
</protein>
<dbReference type="AlphaFoldDB" id="A0A840Q056"/>
<comment type="caution">
    <text evidence="2">The sequence shown here is derived from an EMBL/GenBank/DDBJ whole genome shotgun (WGS) entry which is preliminary data.</text>
</comment>
<feature type="region of interest" description="Disordered" evidence="1">
    <location>
        <begin position="93"/>
        <end position="114"/>
    </location>
</feature>
<proteinExistence type="predicted"/>
<accession>A0A840Q056</accession>
<dbReference type="Proteomes" id="UP000584374">
    <property type="component" value="Unassembled WGS sequence"/>
</dbReference>